<dbReference type="Pfam" id="PF19741">
    <property type="entry name" value="DUF6230"/>
    <property type="match status" value="1"/>
</dbReference>
<protein>
    <submittedName>
        <fullName evidence="2">Cholesterol esterase</fullName>
    </submittedName>
</protein>
<evidence type="ECO:0000313" key="2">
    <source>
        <dbReference type="EMBL" id="KNB50455.1"/>
    </source>
</evidence>
<dbReference type="PATRIC" id="fig|1678637.3.peg.4495"/>
<sequence length="200" mass="19989">MTPRTEGRTAWRRAAAVALPAVAAVAAMAVAMAQGALASSFAVSGTAFQVSAGRLTSKGLASYVTVDHAADGSGHPVALLGLGEATLSDLCQSARVPTPVGTVVFRLTAGGRAGPIAARDLVIDGEDLTGDARFERVEIGRDAGALDTVPGVRGQPGPFGLQAGGVTVTGVRSHARSATGGDLRLKGLALDVTLNGKACF</sequence>
<dbReference type="InterPro" id="IPR046198">
    <property type="entry name" value="DUF6230"/>
</dbReference>
<evidence type="ECO:0000313" key="3">
    <source>
        <dbReference type="Proteomes" id="UP000037288"/>
    </source>
</evidence>
<reference evidence="3" key="1">
    <citation type="submission" date="2015-07" db="EMBL/GenBank/DDBJ databases">
        <title>Draft genome sequence of Streptomyces sp. CMAA 1322, a bacterium isolated from Caatinga biome, from dry forest semiarid of Brazil.</title>
        <authorList>
            <person name="Santos S.N."/>
            <person name="Gacesa R."/>
            <person name="Taketani R.G."/>
            <person name="Long P.F."/>
            <person name="Melo I.S."/>
        </authorList>
    </citation>
    <scope>NUCLEOTIDE SEQUENCE [LARGE SCALE GENOMIC DNA]</scope>
    <source>
        <strain evidence="3">CMAA 1322</strain>
    </source>
</reference>
<dbReference type="STRING" id="1678637.AC230_20980"/>
<dbReference type="RefSeq" id="WP_049717851.1">
    <property type="nucleotide sequence ID" value="NZ_LFXA01000014.1"/>
</dbReference>
<keyword evidence="3" id="KW-1185">Reference proteome</keyword>
<feature type="chain" id="PRO_5005532424" evidence="1">
    <location>
        <begin position="39"/>
        <end position="200"/>
    </location>
</feature>
<dbReference type="Proteomes" id="UP000037288">
    <property type="component" value="Unassembled WGS sequence"/>
</dbReference>
<dbReference type="AlphaFoldDB" id="A0A0K9XAK6"/>
<accession>A0A0K9XAK6</accession>
<dbReference type="OrthoDB" id="4238587at2"/>
<keyword evidence="1" id="KW-0732">Signal</keyword>
<gene>
    <name evidence="2" type="ORF">AC230_20980</name>
</gene>
<organism evidence="2 3">
    <name type="scientific">Streptomyces caatingaensis</name>
    <dbReference type="NCBI Taxonomy" id="1678637"/>
    <lineage>
        <taxon>Bacteria</taxon>
        <taxon>Bacillati</taxon>
        <taxon>Actinomycetota</taxon>
        <taxon>Actinomycetes</taxon>
        <taxon>Kitasatosporales</taxon>
        <taxon>Streptomycetaceae</taxon>
        <taxon>Streptomyces</taxon>
    </lineage>
</organism>
<evidence type="ECO:0000256" key="1">
    <source>
        <dbReference type="SAM" id="SignalP"/>
    </source>
</evidence>
<proteinExistence type="predicted"/>
<name>A0A0K9XAK6_9ACTN</name>
<dbReference type="EMBL" id="LFXA01000014">
    <property type="protein sequence ID" value="KNB50455.1"/>
    <property type="molecule type" value="Genomic_DNA"/>
</dbReference>
<comment type="caution">
    <text evidence="2">The sequence shown here is derived from an EMBL/GenBank/DDBJ whole genome shotgun (WGS) entry which is preliminary data.</text>
</comment>
<feature type="signal peptide" evidence="1">
    <location>
        <begin position="1"/>
        <end position="38"/>
    </location>
</feature>